<gene>
    <name evidence="10" type="ORF">IEN85_15055</name>
</gene>
<feature type="domain" description="ABC3 transporter permease C-terminal" evidence="8">
    <location>
        <begin position="768"/>
        <end position="879"/>
    </location>
</feature>
<accession>A0A927F9H9</accession>
<feature type="domain" description="MacB-like periplasmic core" evidence="9">
    <location>
        <begin position="102"/>
        <end position="312"/>
    </location>
</feature>
<evidence type="ECO:0000259" key="8">
    <source>
        <dbReference type="Pfam" id="PF02687"/>
    </source>
</evidence>
<feature type="domain" description="ABC3 transporter permease C-terminal" evidence="8">
    <location>
        <begin position="361"/>
        <end position="473"/>
    </location>
</feature>
<evidence type="ECO:0000256" key="2">
    <source>
        <dbReference type="ARBA" id="ARBA00022475"/>
    </source>
</evidence>
<feature type="transmembrane region" description="Helical" evidence="7">
    <location>
        <begin position="817"/>
        <end position="838"/>
    </location>
</feature>
<dbReference type="GO" id="GO:0022857">
    <property type="term" value="F:transmembrane transporter activity"/>
    <property type="evidence" value="ECO:0007669"/>
    <property type="project" value="TreeGrafter"/>
</dbReference>
<feature type="transmembrane region" description="Helical" evidence="7">
    <location>
        <begin position="450"/>
        <end position="469"/>
    </location>
</feature>
<feature type="domain" description="MacB-like periplasmic core" evidence="9">
    <location>
        <begin position="544"/>
        <end position="718"/>
    </location>
</feature>
<keyword evidence="2" id="KW-1003">Cell membrane</keyword>
<feature type="transmembrane region" description="Helical" evidence="7">
    <location>
        <begin position="502"/>
        <end position="521"/>
    </location>
</feature>
<dbReference type="AlphaFoldDB" id="A0A927F9H9"/>
<dbReference type="InterPro" id="IPR025857">
    <property type="entry name" value="MacB_PCD"/>
</dbReference>
<evidence type="ECO:0000256" key="6">
    <source>
        <dbReference type="ARBA" id="ARBA00038076"/>
    </source>
</evidence>
<dbReference type="InterPro" id="IPR047928">
    <property type="entry name" value="Perm_prefix_1"/>
</dbReference>
<protein>
    <submittedName>
        <fullName evidence="10">ABC transporter permease</fullName>
    </submittedName>
</protein>
<comment type="subcellular location">
    <subcellularLocation>
        <location evidence="1">Cell membrane</location>
        <topology evidence="1">Multi-pass membrane protein</topology>
    </subcellularLocation>
</comment>
<reference evidence="10" key="1">
    <citation type="submission" date="2020-09" db="EMBL/GenBank/DDBJ databases">
        <title>Pelagicoccus enzymogenes sp. nov. with an EPS production, isolated from marine sediment.</title>
        <authorList>
            <person name="Feng X."/>
        </authorList>
    </citation>
    <scope>NUCLEOTIDE SEQUENCE</scope>
    <source>
        <strain evidence="10">NFK12</strain>
    </source>
</reference>
<dbReference type="InterPro" id="IPR050250">
    <property type="entry name" value="Macrolide_Exporter_MacB"/>
</dbReference>
<organism evidence="10 11">
    <name type="scientific">Pelagicoccus enzymogenes</name>
    <dbReference type="NCBI Taxonomy" id="2773457"/>
    <lineage>
        <taxon>Bacteria</taxon>
        <taxon>Pseudomonadati</taxon>
        <taxon>Verrucomicrobiota</taxon>
        <taxon>Opitutia</taxon>
        <taxon>Puniceicoccales</taxon>
        <taxon>Pelagicoccaceae</taxon>
        <taxon>Pelagicoccus</taxon>
    </lineage>
</organism>
<feature type="transmembrane region" description="Helical" evidence="7">
    <location>
        <begin position="96"/>
        <end position="118"/>
    </location>
</feature>
<dbReference type="NCBIfam" id="NF038403">
    <property type="entry name" value="perm_prefix_1"/>
    <property type="match status" value="1"/>
</dbReference>
<name>A0A927F9H9_9BACT</name>
<evidence type="ECO:0000256" key="7">
    <source>
        <dbReference type="SAM" id="Phobius"/>
    </source>
</evidence>
<evidence type="ECO:0000256" key="4">
    <source>
        <dbReference type="ARBA" id="ARBA00022989"/>
    </source>
</evidence>
<evidence type="ECO:0000259" key="9">
    <source>
        <dbReference type="Pfam" id="PF12704"/>
    </source>
</evidence>
<dbReference type="PANTHER" id="PTHR30572">
    <property type="entry name" value="MEMBRANE COMPONENT OF TRANSPORTER-RELATED"/>
    <property type="match status" value="1"/>
</dbReference>
<dbReference type="InterPro" id="IPR003838">
    <property type="entry name" value="ABC3_permease_C"/>
</dbReference>
<keyword evidence="5 7" id="KW-0472">Membrane</keyword>
<keyword evidence="3 7" id="KW-0812">Transmembrane</keyword>
<keyword evidence="11" id="KW-1185">Reference proteome</keyword>
<sequence length="883" mass="96216">MSFAAKWMRRLRGALMNRATRGDFEEEMRFHIEMETEKYVAEGMDPQVARRRAVLAFGNGNAVREELREELGWAWFGDCWRDLCFGMRMLGRRPGFAASVLVTLALCLGANMAFFASLQEMVLRDLPFKEPDRLVEIYRSEGGDGSSKRGGNLSLKNEYAAQGDLFEQVAFFGGKWSNLQIGGNGFRGNALRVSDTFFQTLGVSVERGEALGAATPDGSAWLARSLWESAYAADESVLGKVVQVDGRPYRILGIAPEEAERVVPEVSLFLKVDRAAALADPFDEGLRSESAGVVWARLADGVSVEKAASRLVSLERQFQERASSLYRESNDWERLVWEVVPVQEVRSSWASSRLLLLNAGALLVLLIGCVNVANLLLAQANARSEEYWMRRVLGARGGRLVRQCVAETVLLVGLSWLAALGIAMAGIQFLAGYSSELFRESGTVSLGVEAVAYGAGLAFVCMLALGALVGQRAVAASKQAENARSGQQTTPGRRAKVLGSGLAVWQTAFTLALLIGGGLLVKSFYLVTNQDYGFETNGVVTGRIHLTDMKYEEGERKEAFKAQLLQRLEASVEVESVSLSSTIPTFGFPDQLVVKRDAADGEKPQRTFVSYVSDGHLKTLGISLLEGRGFLDTDSFGWQTPVLVDERFARLLYPGQSALGKRLNLGRRPRNQNNWLVVVGVVESVKQTALDGDDGMPMLYLPLKGSWVDEFSVFVKTQGSEIAALKLLGSEVSRMDAGMPLYRSGSLDAVIAQSLSGRRGLLWLCMGLGLVALVLSAVGVYGASSFRVSQRLREFAIRMAVGATEGRVVAEHVGQDLRLAAVGLGLGVLLASQASRLLSAWLYEVEPFDWQTYAVLTLGLGLVYAASSYLPGRRGVKANKVRL</sequence>
<evidence type="ECO:0000313" key="10">
    <source>
        <dbReference type="EMBL" id="MBD5780817.1"/>
    </source>
</evidence>
<dbReference type="PANTHER" id="PTHR30572:SF4">
    <property type="entry name" value="ABC TRANSPORTER PERMEASE YTRF"/>
    <property type="match status" value="1"/>
</dbReference>
<keyword evidence="4 7" id="KW-1133">Transmembrane helix</keyword>
<evidence type="ECO:0000256" key="3">
    <source>
        <dbReference type="ARBA" id="ARBA00022692"/>
    </source>
</evidence>
<dbReference type="GO" id="GO:0005886">
    <property type="term" value="C:plasma membrane"/>
    <property type="evidence" value="ECO:0007669"/>
    <property type="project" value="UniProtKB-SubCell"/>
</dbReference>
<proteinExistence type="inferred from homology"/>
<dbReference type="EMBL" id="JACYFG010000038">
    <property type="protein sequence ID" value="MBD5780817.1"/>
    <property type="molecule type" value="Genomic_DNA"/>
</dbReference>
<dbReference type="RefSeq" id="WP_191617926.1">
    <property type="nucleotide sequence ID" value="NZ_JACYFG010000038.1"/>
</dbReference>
<comment type="similarity">
    <text evidence="6">Belongs to the ABC-4 integral membrane protein family.</text>
</comment>
<feature type="transmembrane region" description="Helical" evidence="7">
    <location>
        <begin position="354"/>
        <end position="377"/>
    </location>
</feature>
<dbReference type="Pfam" id="PF12704">
    <property type="entry name" value="MacB_PCD"/>
    <property type="match status" value="2"/>
</dbReference>
<evidence type="ECO:0000256" key="1">
    <source>
        <dbReference type="ARBA" id="ARBA00004651"/>
    </source>
</evidence>
<comment type="caution">
    <text evidence="10">The sequence shown here is derived from an EMBL/GenBank/DDBJ whole genome shotgun (WGS) entry which is preliminary data.</text>
</comment>
<evidence type="ECO:0000256" key="5">
    <source>
        <dbReference type="ARBA" id="ARBA00023136"/>
    </source>
</evidence>
<dbReference type="Pfam" id="PF02687">
    <property type="entry name" value="FtsX"/>
    <property type="match status" value="2"/>
</dbReference>
<feature type="transmembrane region" description="Helical" evidence="7">
    <location>
        <begin position="761"/>
        <end position="783"/>
    </location>
</feature>
<feature type="transmembrane region" description="Helical" evidence="7">
    <location>
        <begin position="409"/>
        <end position="430"/>
    </location>
</feature>
<dbReference type="Proteomes" id="UP000622317">
    <property type="component" value="Unassembled WGS sequence"/>
</dbReference>
<evidence type="ECO:0000313" key="11">
    <source>
        <dbReference type="Proteomes" id="UP000622317"/>
    </source>
</evidence>
<feature type="transmembrane region" description="Helical" evidence="7">
    <location>
        <begin position="850"/>
        <end position="870"/>
    </location>
</feature>